<dbReference type="KEGG" id="cfi:Celf_3709"/>
<dbReference type="HOGENOM" id="CLU_004785_2_1_11"/>
<dbReference type="PANTHER" id="PTHR32114:SF2">
    <property type="entry name" value="ABC TRANSPORTER ABCH.3"/>
    <property type="match status" value="1"/>
</dbReference>
<accession>F4H4M0</accession>
<dbReference type="AlphaFoldDB" id="F4H4M0"/>
<dbReference type="Proteomes" id="UP000008460">
    <property type="component" value="Chromosome"/>
</dbReference>
<organism evidence="6 7">
    <name type="scientific">Cellulomonas fimi (strain ATCC 484 / DSM 20113 / JCM 1341 / CCUG 24087 / LMG 16345 / NBRC 15513 / NCIMB 8980 / NCTC 7547 / NRS-133)</name>
    <dbReference type="NCBI Taxonomy" id="590998"/>
    <lineage>
        <taxon>Bacteria</taxon>
        <taxon>Bacillati</taxon>
        <taxon>Actinomycetota</taxon>
        <taxon>Actinomycetes</taxon>
        <taxon>Micrococcales</taxon>
        <taxon>Cellulomonadaceae</taxon>
        <taxon>Cellulomonas</taxon>
    </lineage>
</organism>
<dbReference type="GO" id="GO:0004527">
    <property type="term" value="F:exonuclease activity"/>
    <property type="evidence" value="ECO:0007669"/>
    <property type="project" value="UniProtKB-KW"/>
</dbReference>
<comment type="similarity">
    <text evidence="1">Belongs to the SMC family. SbcC subfamily.</text>
</comment>
<comment type="subunit">
    <text evidence="2">Heterodimer of SbcC and SbcD.</text>
</comment>
<evidence type="ECO:0000256" key="1">
    <source>
        <dbReference type="ARBA" id="ARBA00006930"/>
    </source>
</evidence>
<dbReference type="InterPro" id="IPR027417">
    <property type="entry name" value="P-loop_NTPase"/>
</dbReference>
<gene>
    <name evidence="6" type="ordered locus">Celf_3709</name>
</gene>
<name>F4H4M0_CELFA</name>
<dbReference type="Pfam" id="PF13558">
    <property type="entry name" value="SbcC_Walker_B"/>
    <property type="match status" value="1"/>
</dbReference>
<evidence type="ECO:0000313" key="7">
    <source>
        <dbReference type="Proteomes" id="UP000008460"/>
    </source>
</evidence>
<keyword evidence="7" id="KW-1185">Reference proteome</keyword>
<evidence type="ECO:0000259" key="5">
    <source>
        <dbReference type="Pfam" id="PF13476"/>
    </source>
</evidence>
<reference evidence="6 7" key="1">
    <citation type="submission" date="2011-04" db="EMBL/GenBank/DDBJ databases">
        <title>Complete sequence of Cellulomonas fimi ATCC 484.</title>
        <authorList>
            <consortium name="US DOE Joint Genome Institute"/>
            <person name="Lucas S."/>
            <person name="Han J."/>
            <person name="Lapidus A."/>
            <person name="Cheng J.-F."/>
            <person name="Goodwin L."/>
            <person name="Pitluck S."/>
            <person name="Peters L."/>
            <person name="Chertkov O."/>
            <person name="Detter J.C."/>
            <person name="Han C."/>
            <person name="Tapia R."/>
            <person name="Land M."/>
            <person name="Hauser L."/>
            <person name="Kyrpides N."/>
            <person name="Ivanova N."/>
            <person name="Ovchinnikova G."/>
            <person name="Pagani I."/>
            <person name="Mead D."/>
            <person name="Brumm P."/>
            <person name="Woyke T."/>
        </authorList>
    </citation>
    <scope>NUCLEOTIDE SEQUENCE [LARGE SCALE GENOMIC DNA]</scope>
    <source>
        <strain evidence="7">ATCC 484 / DSM 20113 / JCM 1341 / NBRC 15513 / NCIMB 8980 / NCTC 7547</strain>
    </source>
</reference>
<proteinExistence type="inferred from homology"/>
<evidence type="ECO:0000256" key="2">
    <source>
        <dbReference type="ARBA" id="ARBA00011322"/>
    </source>
</evidence>
<dbReference type="GO" id="GO:0016887">
    <property type="term" value="F:ATP hydrolysis activity"/>
    <property type="evidence" value="ECO:0007669"/>
    <property type="project" value="InterPro"/>
</dbReference>
<keyword evidence="4" id="KW-0175">Coiled coil</keyword>
<keyword evidence="6" id="KW-0378">Hydrolase</keyword>
<keyword evidence="6" id="KW-0269">Exonuclease</keyword>
<dbReference type="EMBL" id="CP002666">
    <property type="protein sequence ID" value="AEE47815.1"/>
    <property type="molecule type" value="Genomic_DNA"/>
</dbReference>
<feature type="coiled-coil region" evidence="4">
    <location>
        <begin position="725"/>
        <end position="752"/>
    </location>
</feature>
<feature type="domain" description="Rad50/SbcC-type AAA" evidence="5">
    <location>
        <begin position="5"/>
        <end position="196"/>
    </location>
</feature>
<evidence type="ECO:0000256" key="3">
    <source>
        <dbReference type="ARBA" id="ARBA00013368"/>
    </source>
</evidence>
<dbReference type="PANTHER" id="PTHR32114">
    <property type="entry name" value="ABC TRANSPORTER ABCH.3"/>
    <property type="match status" value="1"/>
</dbReference>
<dbReference type="SUPFAM" id="SSF52540">
    <property type="entry name" value="P-loop containing nucleoside triphosphate hydrolases"/>
    <property type="match status" value="2"/>
</dbReference>
<dbReference type="Pfam" id="PF13476">
    <property type="entry name" value="AAA_23"/>
    <property type="match status" value="1"/>
</dbReference>
<protein>
    <recommendedName>
        <fullName evidence="3">Nuclease SbcCD subunit C</fullName>
    </recommendedName>
</protein>
<dbReference type="InterPro" id="IPR038729">
    <property type="entry name" value="Rad50/SbcC_AAA"/>
</dbReference>
<dbReference type="RefSeq" id="WP_013772838.1">
    <property type="nucleotide sequence ID" value="NC_015514.1"/>
</dbReference>
<evidence type="ECO:0000313" key="6">
    <source>
        <dbReference type="EMBL" id="AEE47815.1"/>
    </source>
</evidence>
<dbReference type="STRING" id="590998.Celf_3709"/>
<dbReference type="eggNOG" id="COG0419">
    <property type="taxonomic scope" value="Bacteria"/>
</dbReference>
<dbReference type="GO" id="GO:0006302">
    <property type="term" value="P:double-strand break repair"/>
    <property type="evidence" value="ECO:0007669"/>
    <property type="project" value="InterPro"/>
</dbReference>
<sequence>MQLRSLTVQALGPFAGRHTVDFAALGASGLFLLEGPTGSGKSTLIDAVVFALYGKVASADASDDRLRSAYAADDVPTVVDLTFEVASGVYRVRRSPGYDRPKKRGTGTVKQQPSITLWRLGSDDPAAADPDALPAGDVLSTRLDEAGAEIQRVVGLDRTQFVQTVVLPQGEFARFLRANPEDRRGLLQKIFGTEVYDRIGRRLVELRRESAAAVEAARSALGTAAAHLVGAARLDADDASTLRAALDAAAAEDAADGVDAVRAVLDGLGRDVRAAADQARVHAENAEQARAAARSALDEATRTADLVRRRDRLRSDRAALAEAAPVHEEAQARLARARAAKAVRPLLRRADEATVTLEAAAKTLDAALDTAPVDLADLARTAFGDAAGTALDLVRDDAPARPFRASEARRGLDAQREADVARAGAVDRLVAVEAGLEAQRHEVRNARTTVEDLHAEIAVHDTWLAGRPDARSQLEDALHGARELAGSVEGRAARVAALEELGANLRALDAARAAHDAACEARAGAAVVARDAVAHEAALRTARIAGLAGELAAALQDGDPCSVCGAVEHPAKAPLAPDHVSADDVRQAEDVRAAAEEALRVADARVAECAERVAGLTRTCADALPDDVAEQLAEARAALDAARASAADVPRLDQELRAHDEATRLRSRERAEASTALAGAEVRAETLAQALASAEAEVEAGHDGFPTVAARHAALRERITAAATLADALLDLEHAARQAQEHRTELAGALADHGFPDTDEARDAVLDPAALDELVAGVEAYTAAVAAVTAGLADAALAALPEHVDVDLDAARAAESGARTAAEHAAGEARVALDRVAAVEAAAADVLAAAECVVEHAAAHAPVARLAALAAGTGGDNAHALSLATYVLTRRFEDVVAAANDRLAGMSDGRYELVRSDRKEDVTSRRTGLSMRVVDHRTGQERDPRTLSGGETFYVSLCLALGLADVVSAEAGGIDLGTLFVDEGFGSLDPHTLEQVLTELGRLRAGGRVVGVVSHVDTLKQAIADRIEVRPTPHGPSTLTVRAG</sequence>
<evidence type="ECO:0000256" key="4">
    <source>
        <dbReference type="SAM" id="Coils"/>
    </source>
</evidence>
<keyword evidence="6" id="KW-0540">Nuclease</keyword>
<dbReference type="Gene3D" id="3.40.50.300">
    <property type="entry name" value="P-loop containing nucleotide triphosphate hydrolases"/>
    <property type="match status" value="2"/>
</dbReference>